<dbReference type="InterPro" id="IPR000531">
    <property type="entry name" value="Beta-barrel_TonB"/>
</dbReference>
<feature type="chain" id="PRO_5045809948" evidence="15">
    <location>
        <begin position="23"/>
        <end position="776"/>
    </location>
</feature>
<evidence type="ECO:0000256" key="2">
    <source>
        <dbReference type="ARBA" id="ARBA00022448"/>
    </source>
</evidence>
<feature type="short sequence motif" description="TonB C-terminal box" evidence="13">
    <location>
        <begin position="759"/>
        <end position="776"/>
    </location>
</feature>
<keyword evidence="11 12" id="KW-0998">Cell outer membrane</keyword>
<dbReference type="InterPro" id="IPR037066">
    <property type="entry name" value="Plug_dom_sf"/>
</dbReference>
<feature type="domain" description="TonB-dependent receptor-like beta-barrel" evidence="16">
    <location>
        <begin position="244"/>
        <end position="746"/>
    </location>
</feature>
<dbReference type="InterPro" id="IPR036942">
    <property type="entry name" value="Beta-barrel_TonB_sf"/>
</dbReference>
<dbReference type="Pfam" id="PF07715">
    <property type="entry name" value="Plug"/>
    <property type="match status" value="1"/>
</dbReference>
<evidence type="ECO:0000256" key="3">
    <source>
        <dbReference type="ARBA" id="ARBA00022452"/>
    </source>
</evidence>
<keyword evidence="2 12" id="KW-0813">Transport</keyword>
<gene>
    <name evidence="18" type="ORF">ACFO3I_12745</name>
</gene>
<evidence type="ECO:0000256" key="7">
    <source>
        <dbReference type="ARBA" id="ARBA00023004"/>
    </source>
</evidence>
<evidence type="ECO:0000256" key="12">
    <source>
        <dbReference type="PROSITE-ProRule" id="PRU01360"/>
    </source>
</evidence>
<comment type="subcellular location">
    <subcellularLocation>
        <location evidence="1 12">Cell outer membrane</location>
        <topology evidence="1 12">Multi-pass membrane protein</topology>
    </subcellularLocation>
</comment>
<dbReference type="Pfam" id="PF00593">
    <property type="entry name" value="TonB_dep_Rec_b-barrel"/>
    <property type="match status" value="1"/>
</dbReference>
<evidence type="ECO:0000259" key="16">
    <source>
        <dbReference type="Pfam" id="PF00593"/>
    </source>
</evidence>
<evidence type="ECO:0000256" key="5">
    <source>
        <dbReference type="ARBA" id="ARBA00022692"/>
    </source>
</evidence>
<dbReference type="InterPro" id="IPR010917">
    <property type="entry name" value="TonB_rcpt_CS"/>
</dbReference>
<evidence type="ECO:0000256" key="14">
    <source>
        <dbReference type="RuleBase" id="RU003357"/>
    </source>
</evidence>
<evidence type="ECO:0000256" key="8">
    <source>
        <dbReference type="ARBA" id="ARBA00023065"/>
    </source>
</evidence>
<evidence type="ECO:0000256" key="1">
    <source>
        <dbReference type="ARBA" id="ARBA00004571"/>
    </source>
</evidence>
<sequence length="776" mass="85091">MTLQKTLVAIAISASLSHMALAEEAAANKAAESDVEVVAVTGKRISYANNTVDEAMKQSKSPIGNVMDLVNQLPGITVGQGDAFGGDDWSTTISMRGFAVSGSEQQLGITVDGLPNGGSSYGGGSKANRYLDTENTALVEVGQGTSDIGSASLDALGGTLNFVSMTPDDEESLNFGVTGGDHNARRYFTRYNTGELGGHTKAYVSLSDSYSNRWIGTGSNGFTERLHAEAKSVTELEHTKITARFSYDDANEDNYNTVSLAQFADNPHWDRLTNVWTGDPDIDQNFAEVWSTLRENSFSYVKVETDLTDDIQLTVTPYLHLQSGRGDWMPNYQVYVVDAQGNRVTRGTGTGVLTPYMYVDAQNRPILDPSADLSDATRVSSYRHTHYEKQRLGMTSELFWALGNHELRAGAWLEQQERDESRDWHNVIDPVQYHYFDTSPYWVQYDRTYDTDTQKLYLQDQIRLSDDLTVTLGVKQFYVDVERQDNIVTANQGQLDSDSDLLPSVGVVYSLTNNLELFAGYTENFKAISDAILETNQDYNALEAETADNIDLGLRYFGDALNFSVTYYDVTFDNRITYLQPGANGGPDYLNELDGTYVNVGGIDSNGIEASMDWQLGSGWSIYGAATLNKAEYNRTVNSQVLDEDGNVVVDANGNPVINPAAIFAGDKVAGSPEKIYNLSLRYQGDAYRTGLTARHTASYFGAAMGGNKDELPASTVLDFYVGYSKTLSNSELFKGLDLALVINNLNDESYLTGGQEGAYFIGAERTASLTLSLDF</sequence>
<keyword evidence="8" id="KW-0406">Ion transport</keyword>
<dbReference type="Gene3D" id="2.40.170.20">
    <property type="entry name" value="TonB-dependent receptor, beta-barrel domain"/>
    <property type="match status" value="1"/>
</dbReference>
<dbReference type="PANTHER" id="PTHR32552">
    <property type="entry name" value="FERRICHROME IRON RECEPTOR-RELATED"/>
    <property type="match status" value="1"/>
</dbReference>
<keyword evidence="7" id="KW-0408">Iron</keyword>
<feature type="signal peptide" evidence="15">
    <location>
        <begin position="1"/>
        <end position="22"/>
    </location>
</feature>
<protein>
    <submittedName>
        <fullName evidence="18">TonB-dependent receptor</fullName>
    </submittedName>
</protein>
<keyword evidence="18" id="KW-0675">Receptor</keyword>
<proteinExistence type="inferred from homology"/>
<dbReference type="InterPro" id="IPR012910">
    <property type="entry name" value="Plug_dom"/>
</dbReference>
<evidence type="ECO:0000256" key="13">
    <source>
        <dbReference type="PROSITE-ProRule" id="PRU10144"/>
    </source>
</evidence>
<keyword evidence="10 12" id="KW-0472">Membrane</keyword>
<comment type="caution">
    <text evidence="18">The sequence shown here is derived from an EMBL/GenBank/DDBJ whole genome shotgun (WGS) entry which is preliminary data.</text>
</comment>
<keyword evidence="3 12" id="KW-1134">Transmembrane beta strand</keyword>
<dbReference type="Gene3D" id="2.170.130.10">
    <property type="entry name" value="TonB-dependent receptor, plug domain"/>
    <property type="match status" value="1"/>
</dbReference>
<evidence type="ECO:0000256" key="15">
    <source>
        <dbReference type="SAM" id="SignalP"/>
    </source>
</evidence>
<keyword evidence="5 12" id="KW-0812">Transmembrane</keyword>
<dbReference type="SUPFAM" id="SSF56935">
    <property type="entry name" value="Porins"/>
    <property type="match status" value="1"/>
</dbReference>
<evidence type="ECO:0000313" key="19">
    <source>
        <dbReference type="Proteomes" id="UP001595962"/>
    </source>
</evidence>
<evidence type="ECO:0000256" key="10">
    <source>
        <dbReference type="ARBA" id="ARBA00023136"/>
    </source>
</evidence>
<dbReference type="PROSITE" id="PS01156">
    <property type="entry name" value="TONB_DEPENDENT_REC_2"/>
    <property type="match status" value="1"/>
</dbReference>
<organism evidence="18 19">
    <name type="scientific">Rheinheimera marina</name>
    <dbReference type="NCBI Taxonomy" id="1774958"/>
    <lineage>
        <taxon>Bacteria</taxon>
        <taxon>Pseudomonadati</taxon>
        <taxon>Pseudomonadota</taxon>
        <taxon>Gammaproteobacteria</taxon>
        <taxon>Chromatiales</taxon>
        <taxon>Chromatiaceae</taxon>
        <taxon>Rheinheimera</taxon>
    </lineage>
</organism>
<dbReference type="RefSeq" id="WP_377334383.1">
    <property type="nucleotide sequence ID" value="NZ_JBHSGB010000010.1"/>
</dbReference>
<keyword evidence="19" id="KW-1185">Reference proteome</keyword>
<evidence type="ECO:0000256" key="6">
    <source>
        <dbReference type="ARBA" id="ARBA00022729"/>
    </source>
</evidence>
<evidence type="ECO:0000256" key="4">
    <source>
        <dbReference type="ARBA" id="ARBA00022496"/>
    </source>
</evidence>
<reference evidence="19" key="1">
    <citation type="journal article" date="2019" name="Int. J. Syst. Evol. Microbiol.">
        <title>The Global Catalogue of Microorganisms (GCM) 10K type strain sequencing project: providing services to taxonomists for standard genome sequencing and annotation.</title>
        <authorList>
            <consortium name="The Broad Institute Genomics Platform"/>
            <consortium name="The Broad Institute Genome Sequencing Center for Infectious Disease"/>
            <person name="Wu L."/>
            <person name="Ma J."/>
        </authorList>
    </citation>
    <scope>NUCLEOTIDE SEQUENCE [LARGE SCALE GENOMIC DNA]</scope>
    <source>
        <strain evidence="19">DT28</strain>
    </source>
</reference>
<keyword evidence="6 15" id="KW-0732">Signal</keyword>
<evidence type="ECO:0000256" key="9">
    <source>
        <dbReference type="ARBA" id="ARBA00023077"/>
    </source>
</evidence>
<keyword evidence="4" id="KW-0410">Iron transport</keyword>
<dbReference type="EMBL" id="JBHSGB010000010">
    <property type="protein sequence ID" value="MFC4655876.1"/>
    <property type="molecule type" value="Genomic_DNA"/>
</dbReference>
<feature type="domain" description="TonB-dependent receptor plug" evidence="17">
    <location>
        <begin position="54"/>
        <end position="158"/>
    </location>
</feature>
<evidence type="ECO:0000313" key="18">
    <source>
        <dbReference type="EMBL" id="MFC4655876.1"/>
    </source>
</evidence>
<evidence type="ECO:0000259" key="17">
    <source>
        <dbReference type="Pfam" id="PF07715"/>
    </source>
</evidence>
<evidence type="ECO:0000256" key="11">
    <source>
        <dbReference type="ARBA" id="ARBA00023237"/>
    </source>
</evidence>
<dbReference type="PROSITE" id="PS52016">
    <property type="entry name" value="TONB_DEPENDENT_REC_3"/>
    <property type="match status" value="1"/>
</dbReference>
<comment type="similarity">
    <text evidence="12 14">Belongs to the TonB-dependent receptor family.</text>
</comment>
<keyword evidence="9 14" id="KW-0798">TonB box</keyword>
<accession>A0ABV9JNS4</accession>
<dbReference type="InterPro" id="IPR039426">
    <property type="entry name" value="TonB-dep_rcpt-like"/>
</dbReference>
<dbReference type="PANTHER" id="PTHR32552:SF89">
    <property type="entry name" value="CATECHOLATE SIDEROPHORE RECEPTOR FIU"/>
    <property type="match status" value="1"/>
</dbReference>
<dbReference type="Proteomes" id="UP001595962">
    <property type="component" value="Unassembled WGS sequence"/>
</dbReference>
<name>A0ABV9JNS4_9GAMM</name>